<keyword evidence="3" id="KW-1185">Reference proteome</keyword>
<name>W3XIG4_PESFW</name>
<feature type="compositionally biased region" description="Basic and acidic residues" evidence="1">
    <location>
        <begin position="657"/>
        <end position="672"/>
    </location>
</feature>
<dbReference type="eggNOG" id="ENOG502SJYI">
    <property type="taxonomic scope" value="Eukaryota"/>
</dbReference>
<dbReference type="EMBL" id="KI912110">
    <property type="protein sequence ID" value="ETS85041.1"/>
    <property type="molecule type" value="Genomic_DNA"/>
</dbReference>
<feature type="region of interest" description="Disordered" evidence="1">
    <location>
        <begin position="616"/>
        <end position="706"/>
    </location>
</feature>
<dbReference type="AlphaFoldDB" id="W3XIG4"/>
<feature type="region of interest" description="Disordered" evidence="1">
    <location>
        <begin position="552"/>
        <end position="575"/>
    </location>
</feature>
<evidence type="ECO:0000313" key="2">
    <source>
        <dbReference type="EMBL" id="ETS85041.1"/>
    </source>
</evidence>
<proteinExistence type="predicted"/>
<reference evidence="3" key="1">
    <citation type="journal article" date="2015" name="BMC Genomics">
        <title>Genomic and transcriptomic analysis of the endophytic fungus Pestalotiopsis fici reveals its lifestyle and high potential for synthesis of natural products.</title>
        <authorList>
            <person name="Wang X."/>
            <person name="Zhang X."/>
            <person name="Liu L."/>
            <person name="Xiang M."/>
            <person name="Wang W."/>
            <person name="Sun X."/>
            <person name="Che Y."/>
            <person name="Guo L."/>
            <person name="Liu G."/>
            <person name="Guo L."/>
            <person name="Wang C."/>
            <person name="Yin W.B."/>
            <person name="Stadler M."/>
            <person name="Zhang X."/>
            <person name="Liu X."/>
        </authorList>
    </citation>
    <scope>NUCLEOTIDE SEQUENCE [LARGE SCALE GENOMIC DNA]</scope>
    <source>
        <strain evidence="3">W106-1 / CGMCC3.15140</strain>
    </source>
</reference>
<evidence type="ECO:0000256" key="1">
    <source>
        <dbReference type="SAM" id="MobiDB-lite"/>
    </source>
</evidence>
<dbReference type="KEGG" id="pfy:PFICI_03066"/>
<sequence>MSQGLSLGRIQAGFAQATQEITVAAANLNFDFSLVKLEAPAEYKPIGNILTPSRIREAEVGPIHVTARRLGALFEGACPETPNLIKAYGTRASEISKEVSDSDSGRNHGRDRDWIGNEYGGVDATSIWAAATSSKAALPIHLLACIIARMWSHTEATSVWAEIVAERKREITAKFEEGEHIPTILASAIQQEITRDHLRKWDTSARAWLQTADKARQRQYTQFLLIVNNLSIAVHQGHTLLYSNVINVWNSALTATEGLVSGRPHAVQNGPVLLGLSAWHIFPDMLVFDNPTGSVSVSMNDPLVNPGGVLSLGISDSASKGEQGIYWSLSLSHHRYYGEAVRRTRRLESDGSRLTFNELVLVCIGSLLKAWSVPKQGINNSIRVLEALRLVLPHSQGENPQEDWQTIIEQPLKQFTDGEKGAILAMSLGRRRPEFVPSPTRRKPFFGVLHLPNILQLLKDTEMRIKFLRRLANRVPGLDNSNSIILASNNHQQNGFQFVTVFPHDVTQADSTGNDRNVRQKLFRRWIDVPSYIRLTYRDAIRLARQEFNGLSGPSTVGETKASMTRGLSRPQTDLKLKVAPFHQGEIPMSSWSGYGDRQTSMINDADAEEVEIDAELDSDSDLDSNVAQNEESIRSRGSKHKDGGNCSDSQNTDDGDSNRDLDGPVRRRCESDETQPALPIMSQENRYREANHHRHQAAESTSDAAERKALAEFQELCSQYLAEREHEIPDETIEFQNLMREDPPHWRYDQLSNVIGSRRYVGESFGEFFGEEQGSVKANPASGEYALVYAKGKGESSASLSGIGAAPTATLDDLLWCLEHDLVDPDRLKKHLQEEPAFGLLRVLAAVGEIYREPTSGGATISCSIVDNPFNPPILSMGFGVDDWTHATILLNDTTAMALIGYFETGNNFIEIMRDADQIIGLSGGDSIFVRTAILNDPENNYPDYSFTRLLGNTGKAGFSILTLPPKLMARKLDSTSWRVETKSFNGLPFDSFKQTSLHLSFTGWQMPVANSLPAGQIDADINIIEAVVSVRDAGRWVADVDIYRALSSPRLQISTTRSEGCEHISEGQDEVNHYEEDRDEMISIENWNQVLDQVDGSAVVRCFDNLVARLAVVSALCQHSKANDRPVVVCSKRMCFRCVSGHLNEGHDSTYVF</sequence>
<dbReference type="Proteomes" id="UP000030651">
    <property type="component" value="Unassembled WGS sequence"/>
</dbReference>
<dbReference type="RefSeq" id="XP_007829838.1">
    <property type="nucleotide sequence ID" value="XM_007831647.1"/>
</dbReference>
<dbReference type="InParanoid" id="W3XIG4"/>
<dbReference type="GeneID" id="19268079"/>
<organism evidence="2 3">
    <name type="scientific">Pestalotiopsis fici (strain W106-1 / CGMCC3.15140)</name>
    <dbReference type="NCBI Taxonomy" id="1229662"/>
    <lineage>
        <taxon>Eukaryota</taxon>
        <taxon>Fungi</taxon>
        <taxon>Dikarya</taxon>
        <taxon>Ascomycota</taxon>
        <taxon>Pezizomycotina</taxon>
        <taxon>Sordariomycetes</taxon>
        <taxon>Xylariomycetidae</taxon>
        <taxon>Amphisphaeriales</taxon>
        <taxon>Sporocadaceae</taxon>
        <taxon>Pestalotiopsis</taxon>
    </lineage>
</organism>
<dbReference type="HOGENOM" id="CLU_009290_0_0_1"/>
<accession>W3XIG4</accession>
<dbReference type="OrthoDB" id="5354164at2759"/>
<dbReference type="OMA" id="QWMVRLA"/>
<gene>
    <name evidence="2" type="ORF">PFICI_03066</name>
</gene>
<protein>
    <submittedName>
        <fullName evidence="2">Uncharacterized protein</fullName>
    </submittedName>
</protein>
<evidence type="ECO:0000313" key="3">
    <source>
        <dbReference type="Proteomes" id="UP000030651"/>
    </source>
</evidence>